<comment type="caution">
    <text evidence="7">The sequence shown here is derived from an EMBL/GenBank/DDBJ whole genome shotgun (WGS) entry which is preliminary data.</text>
</comment>
<dbReference type="STRING" id="1798325.A2834_00150"/>
<dbReference type="Gene3D" id="3.30.930.10">
    <property type="entry name" value="Bira Bifunctional Protein, Domain 2"/>
    <property type="match status" value="1"/>
</dbReference>
<name>A0A1F5VEW5_9BACT</name>
<dbReference type="PROSITE" id="PS50862">
    <property type="entry name" value="AA_TRNA_LIGASE_II"/>
    <property type="match status" value="1"/>
</dbReference>
<keyword evidence="5" id="KW-0030">Aminoacyl-tRNA synthetase</keyword>
<reference evidence="7 8" key="1">
    <citation type="journal article" date="2016" name="Nat. Commun.">
        <title>Thousands of microbial genomes shed light on interconnected biogeochemical processes in an aquifer system.</title>
        <authorList>
            <person name="Anantharaman K."/>
            <person name="Brown C.T."/>
            <person name="Hug L.A."/>
            <person name="Sharon I."/>
            <person name="Castelle C.J."/>
            <person name="Probst A.J."/>
            <person name="Thomas B.C."/>
            <person name="Singh A."/>
            <person name="Wilkins M.J."/>
            <person name="Karaoz U."/>
            <person name="Brodie E.L."/>
            <person name="Williams K.H."/>
            <person name="Hubbard S.S."/>
            <person name="Banfield J.F."/>
        </authorList>
    </citation>
    <scope>NUCLEOTIDE SEQUENCE [LARGE SCALE GENOMIC DNA]</scope>
</reference>
<dbReference type="InterPro" id="IPR006195">
    <property type="entry name" value="aa-tRNA-synth_II"/>
</dbReference>
<dbReference type="SUPFAM" id="SSF52954">
    <property type="entry name" value="Class II aaRS ABD-related"/>
    <property type="match status" value="1"/>
</dbReference>
<dbReference type="GO" id="GO:0006426">
    <property type="term" value="P:glycyl-tRNA aminoacylation"/>
    <property type="evidence" value="ECO:0007669"/>
    <property type="project" value="TreeGrafter"/>
</dbReference>
<dbReference type="InterPro" id="IPR045864">
    <property type="entry name" value="aa-tRNA-synth_II/BPL/LPL"/>
</dbReference>
<dbReference type="Gene3D" id="3.40.50.800">
    <property type="entry name" value="Anticodon-binding domain"/>
    <property type="match status" value="1"/>
</dbReference>
<dbReference type="NCBIfam" id="NF003211">
    <property type="entry name" value="PRK04173.1"/>
    <property type="match status" value="1"/>
</dbReference>
<dbReference type="InterPro" id="IPR027031">
    <property type="entry name" value="Gly-tRNA_synthase/POLG2"/>
</dbReference>
<accession>A0A1F5VEW5</accession>
<evidence type="ECO:0000313" key="7">
    <source>
        <dbReference type="EMBL" id="OGF61880.1"/>
    </source>
</evidence>
<evidence type="ECO:0000256" key="3">
    <source>
        <dbReference type="ARBA" id="ARBA00022840"/>
    </source>
</evidence>
<organism evidence="7 8">
    <name type="scientific">Candidatus Giovannonibacteria bacterium RIFCSPHIGHO2_01_FULL_45_23</name>
    <dbReference type="NCBI Taxonomy" id="1798325"/>
    <lineage>
        <taxon>Bacteria</taxon>
        <taxon>Candidatus Giovannoniibacteriota</taxon>
    </lineage>
</organism>
<feature type="domain" description="Aminoacyl-transfer RNA synthetases class-II family profile" evidence="6">
    <location>
        <begin position="1"/>
        <end position="252"/>
    </location>
</feature>
<keyword evidence="4" id="KW-0648">Protein biosynthesis</keyword>
<dbReference type="GO" id="GO:0005737">
    <property type="term" value="C:cytoplasm"/>
    <property type="evidence" value="ECO:0007669"/>
    <property type="project" value="TreeGrafter"/>
</dbReference>
<dbReference type="Pfam" id="PF03129">
    <property type="entry name" value="HGTP_anticodon"/>
    <property type="match status" value="1"/>
</dbReference>
<evidence type="ECO:0000256" key="4">
    <source>
        <dbReference type="ARBA" id="ARBA00022917"/>
    </source>
</evidence>
<dbReference type="Proteomes" id="UP000179251">
    <property type="component" value="Unassembled WGS sequence"/>
</dbReference>
<protein>
    <submittedName>
        <fullName evidence="7">Glycine--tRNA ligase</fullName>
    </submittedName>
</protein>
<dbReference type="InterPro" id="IPR002314">
    <property type="entry name" value="aa-tRNA-synt_IIb"/>
</dbReference>
<dbReference type="CDD" id="cd00858">
    <property type="entry name" value="GlyRS_anticodon"/>
    <property type="match status" value="1"/>
</dbReference>
<evidence type="ECO:0000256" key="5">
    <source>
        <dbReference type="ARBA" id="ARBA00023146"/>
    </source>
</evidence>
<dbReference type="EMBL" id="MFHD01000024">
    <property type="protein sequence ID" value="OGF61880.1"/>
    <property type="molecule type" value="Genomic_DNA"/>
</dbReference>
<dbReference type="AlphaFoldDB" id="A0A1F5VEW5"/>
<keyword evidence="2" id="KW-0547">Nucleotide-binding</keyword>
<evidence type="ECO:0000256" key="1">
    <source>
        <dbReference type="ARBA" id="ARBA00022598"/>
    </source>
</evidence>
<dbReference type="SUPFAM" id="SSF55681">
    <property type="entry name" value="Class II aaRS and biotin synthetases"/>
    <property type="match status" value="1"/>
</dbReference>
<dbReference type="InterPro" id="IPR036621">
    <property type="entry name" value="Anticodon-bd_dom_sf"/>
</dbReference>
<evidence type="ECO:0000256" key="2">
    <source>
        <dbReference type="ARBA" id="ARBA00022741"/>
    </source>
</evidence>
<dbReference type="InterPro" id="IPR004154">
    <property type="entry name" value="Anticodon-bd"/>
</dbReference>
<sequence>DMYGLASSVLMPEKVWEASGHLEGFSDPLGEGQRFNLMFKTEIGAVQQEKNAAYLRPEIAQGMFVNFKNVLDTMRPALPFGIAQIGKAFRNEIAPRDFLFRVREFDLMEFEYFVREAEWEKYFEFWRKEMWAWIEEVGIDKNKTHELEVPEGDRAHYSKRTIDFEFEYPFGKKELYGLAYRGDYDLKRHMEHSGVDLRYADLASGGKFIPHVIEPTFGLGRTILAVLLSAYAEDELGGEKRVLLKLNPKVAPVKVAVFPLVSNKENLVAKAKEIYKNLRVAGGWKLGAAIAFDDIGNIGKRYRRQDEIGTPWCATIDYQTLEDNTVTIRDRDTGKQIRHPVEGLDKYFEGMLG</sequence>
<keyword evidence="3" id="KW-0067">ATP-binding</keyword>
<keyword evidence="1 7" id="KW-0436">Ligase</keyword>
<feature type="non-terminal residue" evidence="7">
    <location>
        <position position="1"/>
    </location>
</feature>
<dbReference type="PANTHER" id="PTHR10745">
    <property type="entry name" value="GLYCYL-TRNA SYNTHETASE/DNA POLYMERASE SUBUNIT GAMMA-2"/>
    <property type="match status" value="1"/>
</dbReference>
<evidence type="ECO:0000313" key="8">
    <source>
        <dbReference type="Proteomes" id="UP000179251"/>
    </source>
</evidence>
<dbReference type="GO" id="GO:0005524">
    <property type="term" value="F:ATP binding"/>
    <property type="evidence" value="ECO:0007669"/>
    <property type="project" value="UniProtKB-KW"/>
</dbReference>
<dbReference type="PANTHER" id="PTHR10745:SF8">
    <property type="entry name" value="DNA POLYMERASE SUBUNIT GAMMA-2, MITOCHONDRIAL"/>
    <property type="match status" value="1"/>
</dbReference>
<proteinExistence type="predicted"/>
<dbReference type="GO" id="GO:0004820">
    <property type="term" value="F:glycine-tRNA ligase activity"/>
    <property type="evidence" value="ECO:0007669"/>
    <property type="project" value="TreeGrafter"/>
</dbReference>
<gene>
    <name evidence="7" type="ORF">A2834_00150</name>
</gene>
<dbReference type="Pfam" id="PF00587">
    <property type="entry name" value="tRNA-synt_2b"/>
    <property type="match status" value="1"/>
</dbReference>
<evidence type="ECO:0000259" key="6">
    <source>
        <dbReference type="PROSITE" id="PS50862"/>
    </source>
</evidence>
<dbReference type="PRINTS" id="PR01043">
    <property type="entry name" value="TRNASYNTHGLY"/>
</dbReference>